<evidence type="ECO:0000313" key="4">
    <source>
        <dbReference type="EMBL" id="KAJ4375894.1"/>
    </source>
</evidence>
<name>A0A9W9CR00_9PLEO</name>
<dbReference type="Pfam" id="PF11951">
    <property type="entry name" value="Fungal_trans_2"/>
    <property type="match status" value="1"/>
</dbReference>
<protein>
    <recommendedName>
        <fullName evidence="6">Transcription factor domain-containing protein</fullName>
    </recommendedName>
</protein>
<evidence type="ECO:0000256" key="1">
    <source>
        <dbReference type="ARBA" id="ARBA00004123"/>
    </source>
</evidence>
<dbReference type="InterPro" id="IPR021858">
    <property type="entry name" value="Fun_TF"/>
</dbReference>
<dbReference type="OrthoDB" id="3886144at2759"/>
<dbReference type="PANTHER" id="PTHR37534">
    <property type="entry name" value="TRANSCRIPTIONAL ACTIVATOR PROTEIN UGA3"/>
    <property type="match status" value="1"/>
</dbReference>
<keyword evidence="2" id="KW-0539">Nucleus</keyword>
<sequence>MMNLAFLDSDMQSSSLNLSTPQSFDLFMQGFDQSQSVLPVDQLTHSSTTSPPQNSDIYARNNTQSNGTEFASEVWNMESFWEDYLRPMVATPPSHIMPLNNHATTSETLKSREDEAERIAVLFHQQTCRTLSIQEESDKNPWRTLIWPLAKEYPALWHAIAALTCFCMSKEQPQLHADGARHVLRSTQLLSKNIDQGTIPLAAALAATLALGFAETWDYEHSATGISHIRSAGVLLSQILTDYISSEGEVDEEARIEFLYNTWTYMDVLARFTCDEIFPIYSTSSPIPNWTELGWDTSRLDPLMGYSTTFFPIMRRVADLVNKVRAKQALRNSPAIISQGLELKRTIEDWAPPIDLETIEDPSPNMTDAIQTAEAYRWATLCILYQAVPELPNLTSYGELAQKILIYLATIPLNSTTIIVHILPLMVAGADAVEEEDRDFVRDRWRAMSKADGHRSDRPMLKDNRRSVEEEGRISVGAWAIGFAQQSSDRPCGK</sequence>
<dbReference type="AlphaFoldDB" id="A0A9W9CR00"/>
<evidence type="ECO:0000256" key="3">
    <source>
        <dbReference type="SAM" id="MobiDB-lite"/>
    </source>
</evidence>
<dbReference type="GO" id="GO:0000976">
    <property type="term" value="F:transcription cis-regulatory region binding"/>
    <property type="evidence" value="ECO:0007669"/>
    <property type="project" value="TreeGrafter"/>
</dbReference>
<evidence type="ECO:0000313" key="5">
    <source>
        <dbReference type="Proteomes" id="UP001140560"/>
    </source>
</evidence>
<dbReference type="GO" id="GO:0003700">
    <property type="term" value="F:DNA-binding transcription factor activity"/>
    <property type="evidence" value="ECO:0007669"/>
    <property type="project" value="TreeGrafter"/>
</dbReference>
<dbReference type="GO" id="GO:0005634">
    <property type="term" value="C:nucleus"/>
    <property type="evidence" value="ECO:0007669"/>
    <property type="project" value="UniProtKB-SubCell"/>
</dbReference>
<proteinExistence type="predicted"/>
<evidence type="ECO:0008006" key="6">
    <source>
        <dbReference type="Google" id="ProtNLM"/>
    </source>
</evidence>
<dbReference type="Proteomes" id="UP001140560">
    <property type="component" value="Unassembled WGS sequence"/>
</dbReference>
<evidence type="ECO:0000256" key="2">
    <source>
        <dbReference type="ARBA" id="ARBA00023242"/>
    </source>
</evidence>
<keyword evidence="5" id="KW-1185">Reference proteome</keyword>
<reference evidence="4" key="1">
    <citation type="submission" date="2022-10" db="EMBL/GenBank/DDBJ databases">
        <title>Tapping the CABI collections for fungal endophytes: first genome assemblies for Collariella, Neodidymelliopsis, Ascochyta clinopodiicola, Didymella pomorum, Didymosphaeria variabile, Neocosmospora piperis and Neocucurbitaria cava.</title>
        <authorList>
            <person name="Hill R."/>
        </authorList>
    </citation>
    <scope>NUCLEOTIDE SEQUENCE</scope>
    <source>
        <strain evidence="4">IMI 356814</strain>
    </source>
</reference>
<feature type="region of interest" description="Disordered" evidence="3">
    <location>
        <begin position="41"/>
        <end position="62"/>
    </location>
</feature>
<dbReference type="GO" id="GO:0045944">
    <property type="term" value="P:positive regulation of transcription by RNA polymerase II"/>
    <property type="evidence" value="ECO:0007669"/>
    <property type="project" value="TreeGrafter"/>
</dbReference>
<comment type="subcellular location">
    <subcellularLocation>
        <location evidence="1">Nucleus</location>
    </subcellularLocation>
</comment>
<comment type="caution">
    <text evidence="4">The sequence shown here is derived from an EMBL/GenBank/DDBJ whole genome shotgun (WGS) entry which is preliminary data.</text>
</comment>
<accession>A0A9W9CR00</accession>
<dbReference type="EMBL" id="JAPEUY010000002">
    <property type="protein sequence ID" value="KAJ4375894.1"/>
    <property type="molecule type" value="Genomic_DNA"/>
</dbReference>
<gene>
    <name evidence="4" type="ORF">N0V83_001172</name>
</gene>
<organism evidence="4 5">
    <name type="scientific">Neocucurbitaria cava</name>
    <dbReference type="NCBI Taxonomy" id="798079"/>
    <lineage>
        <taxon>Eukaryota</taxon>
        <taxon>Fungi</taxon>
        <taxon>Dikarya</taxon>
        <taxon>Ascomycota</taxon>
        <taxon>Pezizomycotina</taxon>
        <taxon>Dothideomycetes</taxon>
        <taxon>Pleosporomycetidae</taxon>
        <taxon>Pleosporales</taxon>
        <taxon>Pleosporineae</taxon>
        <taxon>Cucurbitariaceae</taxon>
        <taxon>Neocucurbitaria</taxon>
    </lineage>
</organism>
<dbReference type="PANTHER" id="PTHR37534:SF47">
    <property type="entry name" value="ZN(2)-C6 FUNGAL-TYPE DOMAIN-CONTAINING PROTEIN"/>
    <property type="match status" value="1"/>
</dbReference>